<organism evidence="2 3">
    <name type="scientific">Triticum turgidum subsp. durum</name>
    <name type="common">Durum wheat</name>
    <name type="synonym">Triticum durum</name>
    <dbReference type="NCBI Taxonomy" id="4567"/>
    <lineage>
        <taxon>Eukaryota</taxon>
        <taxon>Viridiplantae</taxon>
        <taxon>Streptophyta</taxon>
        <taxon>Embryophyta</taxon>
        <taxon>Tracheophyta</taxon>
        <taxon>Spermatophyta</taxon>
        <taxon>Magnoliopsida</taxon>
        <taxon>Liliopsida</taxon>
        <taxon>Poales</taxon>
        <taxon>Poaceae</taxon>
        <taxon>BOP clade</taxon>
        <taxon>Pooideae</taxon>
        <taxon>Triticodae</taxon>
        <taxon>Triticeae</taxon>
        <taxon>Triticinae</taxon>
        <taxon>Triticum</taxon>
    </lineage>
</organism>
<reference evidence="2 3" key="1">
    <citation type="submission" date="2017-09" db="EMBL/GenBank/DDBJ databases">
        <authorList>
            <consortium name="International Durum Wheat Genome Sequencing Consortium (IDWGSC)"/>
            <person name="Milanesi L."/>
        </authorList>
    </citation>
    <scope>NUCLEOTIDE SEQUENCE [LARGE SCALE GENOMIC DNA]</scope>
    <source>
        <strain evidence="3">cv. Svevo</strain>
    </source>
</reference>
<feature type="region of interest" description="Disordered" evidence="1">
    <location>
        <begin position="104"/>
        <end position="123"/>
    </location>
</feature>
<feature type="compositionally biased region" description="Basic and acidic residues" evidence="1">
    <location>
        <begin position="110"/>
        <end position="123"/>
    </location>
</feature>
<dbReference type="Gramene" id="TRITD3Bv1G107400.1">
    <property type="protein sequence ID" value="TRITD3Bv1G107400.1"/>
    <property type="gene ID" value="TRITD3Bv1G107400"/>
</dbReference>
<feature type="region of interest" description="Disordered" evidence="1">
    <location>
        <begin position="1"/>
        <end position="31"/>
    </location>
</feature>
<evidence type="ECO:0000256" key="1">
    <source>
        <dbReference type="SAM" id="MobiDB-lite"/>
    </source>
</evidence>
<proteinExistence type="predicted"/>
<dbReference type="EMBL" id="LT934116">
    <property type="protein sequence ID" value="VAH76550.1"/>
    <property type="molecule type" value="Genomic_DNA"/>
</dbReference>
<evidence type="ECO:0000313" key="2">
    <source>
        <dbReference type="EMBL" id="VAH76550.1"/>
    </source>
</evidence>
<accession>A0A9R1QII3</accession>
<keyword evidence="3" id="KW-1185">Reference proteome</keyword>
<dbReference type="Proteomes" id="UP000324705">
    <property type="component" value="Chromosome 3B"/>
</dbReference>
<dbReference type="AlphaFoldDB" id="A0A9R1QII3"/>
<protein>
    <submittedName>
        <fullName evidence="2">Uncharacterized protein</fullName>
    </submittedName>
</protein>
<feature type="compositionally biased region" description="Polar residues" evidence="1">
    <location>
        <begin position="17"/>
        <end position="31"/>
    </location>
</feature>
<gene>
    <name evidence="2" type="ORF">TRITD_3Bv1G107400</name>
</gene>
<name>A0A9R1QII3_TRITD</name>
<evidence type="ECO:0000313" key="3">
    <source>
        <dbReference type="Proteomes" id="UP000324705"/>
    </source>
</evidence>
<sequence length="123" mass="13148">MGMAMPAPMPPADVGESITTDNGSNELSMSSWDDTNSNIMFFAPGSKKAKVLINGDNGMVTNFSKIKSQVWPVEHVFGHARHGRLLAAAAGLRRLHSLETSVSAPLTREASLRGKEEQGLARG</sequence>